<reference evidence="6 7" key="1">
    <citation type="submission" date="2018-08" db="EMBL/GenBank/DDBJ databases">
        <title>A genome reference for cultivated species of the human gut microbiota.</title>
        <authorList>
            <person name="Zou Y."/>
            <person name="Xue W."/>
            <person name="Luo G."/>
        </authorList>
    </citation>
    <scope>NUCLEOTIDE SEQUENCE [LARGE SCALE GENOMIC DNA]</scope>
    <source>
        <strain evidence="5 7">AM34-17</strain>
        <strain evidence="4 6">OM05-11AA</strain>
    </source>
</reference>
<evidence type="ECO:0000313" key="3">
    <source>
        <dbReference type="EMBL" id="MTV00346.1"/>
    </source>
</evidence>
<comment type="caution">
    <text evidence="2">The sequence shown here is derived from an EMBL/GenBank/DDBJ whole genome shotgun (WGS) entry which is preliminary data.</text>
</comment>
<name>A0A3R6L8K4_9BACT</name>
<evidence type="ECO:0000313" key="1">
    <source>
        <dbReference type="EMBL" id="GKH71604.1"/>
    </source>
</evidence>
<evidence type="ECO:0000313" key="8">
    <source>
        <dbReference type="Proteomes" id="UP000448908"/>
    </source>
</evidence>
<dbReference type="EMBL" id="QSII01000015">
    <property type="protein sequence ID" value="RHC84146.1"/>
    <property type="molecule type" value="Genomic_DNA"/>
</dbReference>
<dbReference type="Proteomes" id="UP001055114">
    <property type="component" value="Unassembled WGS sequence"/>
</dbReference>
<accession>A0A3R6L8K4</accession>
<dbReference type="RefSeq" id="WP_005638265.1">
    <property type="nucleotide sequence ID" value="NZ_BAABYG010000001.1"/>
</dbReference>
<organism evidence="2 8">
    <name type="scientific">Parabacteroides merdae</name>
    <dbReference type="NCBI Taxonomy" id="46503"/>
    <lineage>
        <taxon>Bacteria</taxon>
        <taxon>Pseudomonadati</taxon>
        <taxon>Bacteroidota</taxon>
        <taxon>Bacteroidia</taxon>
        <taxon>Bacteroidales</taxon>
        <taxon>Tannerellaceae</taxon>
        <taxon>Parabacteroides</taxon>
    </lineage>
</organism>
<dbReference type="Proteomes" id="UP000286260">
    <property type="component" value="Unassembled WGS sequence"/>
</dbReference>
<gene>
    <name evidence="1" type="ORF">CE91St3_14670</name>
    <name evidence="5" type="ORF">DW828_11515</name>
    <name evidence="4" type="ORF">DXB61_00305</name>
    <name evidence="2" type="ORF">GMD92_05730</name>
    <name evidence="3" type="ORF">GME02_01420</name>
</gene>
<dbReference type="EMBL" id="WNDD01000001">
    <property type="protein sequence ID" value="MTV00346.1"/>
    <property type="molecule type" value="Genomic_DNA"/>
</dbReference>
<evidence type="ECO:0000313" key="7">
    <source>
        <dbReference type="Proteomes" id="UP000286260"/>
    </source>
</evidence>
<dbReference type="EMBL" id="WNDA01000006">
    <property type="protein sequence ID" value="MTU68581.1"/>
    <property type="molecule type" value="Genomic_DNA"/>
</dbReference>
<reference evidence="1" key="3">
    <citation type="submission" date="2022-01" db="EMBL/GenBank/DDBJ databases">
        <title>Novel bile acid biosynthetic pathways are enriched in the microbiome of centenarians.</title>
        <authorList>
            <person name="Sato Y."/>
            <person name="Atarashi K."/>
            <person name="Plichta R.D."/>
            <person name="Arai Y."/>
            <person name="Sasajima S."/>
            <person name="Kearney M.S."/>
            <person name="Suda W."/>
            <person name="Takeshita K."/>
            <person name="Sasaki T."/>
            <person name="Okamoto S."/>
            <person name="Skelly N.A."/>
            <person name="Okamura Y."/>
            <person name="Vlamakis H."/>
            <person name="Li Y."/>
            <person name="Tanoue T."/>
            <person name="Takei H."/>
            <person name="Nittono H."/>
            <person name="Narushima S."/>
            <person name="Irie J."/>
            <person name="Itoh H."/>
            <person name="Moriya K."/>
            <person name="Sugiura Y."/>
            <person name="Suematsu M."/>
            <person name="Moritoki N."/>
            <person name="Shibata S."/>
            <person name="Littman R.D."/>
            <person name="Fischbach A.M."/>
            <person name="Uwamino Y."/>
            <person name="Inoue T."/>
            <person name="Honda A."/>
            <person name="Hattori M."/>
            <person name="Murai T."/>
            <person name="Xavier J.R."/>
            <person name="Hirose N."/>
            <person name="Honda K."/>
        </authorList>
    </citation>
    <scope>NUCLEOTIDE SEQUENCE</scope>
    <source>
        <strain evidence="1">CE91-St3</strain>
    </source>
</reference>
<evidence type="ECO:0000313" key="5">
    <source>
        <dbReference type="EMBL" id="RHC84146.1"/>
    </source>
</evidence>
<dbReference type="EMBL" id="BQNZ01000001">
    <property type="protein sequence ID" value="GKH71604.1"/>
    <property type="molecule type" value="Genomic_DNA"/>
</dbReference>
<evidence type="ECO:0000313" key="2">
    <source>
        <dbReference type="EMBL" id="MTU68581.1"/>
    </source>
</evidence>
<evidence type="ECO:0000313" key="6">
    <source>
        <dbReference type="Proteomes" id="UP000261088"/>
    </source>
</evidence>
<reference evidence="8 9" key="2">
    <citation type="journal article" date="2019" name="Nat. Med.">
        <title>A library of human gut bacterial isolates paired with longitudinal multiomics data enables mechanistic microbiome research.</title>
        <authorList>
            <person name="Poyet M."/>
            <person name="Groussin M."/>
            <person name="Gibbons S.M."/>
            <person name="Avila-Pacheco J."/>
            <person name="Jiang X."/>
            <person name="Kearney S.M."/>
            <person name="Perrotta A.R."/>
            <person name="Berdy B."/>
            <person name="Zhao S."/>
            <person name="Lieberman T.D."/>
            <person name="Swanson P.K."/>
            <person name="Smith M."/>
            <person name="Roesemann S."/>
            <person name="Alexander J.E."/>
            <person name="Rich S.A."/>
            <person name="Livny J."/>
            <person name="Vlamakis H."/>
            <person name="Clish C."/>
            <person name="Bullock K."/>
            <person name="Deik A."/>
            <person name="Scott J."/>
            <person name="Pierce K.A."/>
            <person name="Xavier R.J."/>
            <person name="Alm E.J."/>
        </authorList>
    </citation>
    <scope>NUCLEOTIDE SEQUENCE [LARGE SCALE GENOMIC DNA]</scope>
    <source>
        <strain evidence="3 9">BIOML-A11</strain>
        <strain evidence="2 8">BIOML-A16</strain>
    </source>
</reference>
<dbReference type="OrthoDB" id="1096065at2"/>
<dbReference type="AlphaFoldDB" id="A0A3R6L8K4"/>
<dbReference type="Proteomes" id="UP000261088">
    <property type="component" value="Unassembled WGS sequence"/>
</dbReference>
<dbReference type="Proteomes" id="UP000448908">
    <property type="component" value="Unassembled WGS sequence"/>
</dbReference>
<evidence type="ECO:0000313" key="4">
    <source>
        <dbReference type="EMBL" id="RGN54163.1"/>
    </source>
</evidence>
<dbReference type="Proteomes" id="UP000482671">
    <property type="component" value="Unassembled WGS sequence"/>
</dbReference>
<protein>
    <submittedName>
        <fullName evidence="2">Uncharacterized protein</fullName>
    </submittedName>
</protein>
<proteinExistence type="predicted"/>
<dbReference type="EMBL" id="QSUP01000001">
    <property type="protein sequence ID" value="RGN54163.1"/>
    <property type="molecule type" value="Genomic_DNA"/>
</dbReference>
<dbReference type="GeneID" id="49205459"/>
<evidence type="ECO:0000313" key="9">
    <source>
        <dbReference type="Proteomes" id="UP000482671"/>
    </source>
</evidence>
<sequence length="155" mass="17982">MRAITGKYLSFPLLQDYIANLKADREVELFALAFLFKGLRGEKNESWNRLADRFFKVYSDELYRYCGYETETPGFARVWVARPDLFMVYMGAMMRAGIIEDCSFARMAGHVDRIFDTGNTENTVLNKLKEQLPEADSIVDGMKAEFKNFKSRNKK</sequence>